<comment type="caution">
    <text evidence="1">The sequence shown here is derived from an EMBL/GenBank/DDBJ whole genome shotgun (WGS) entry which is preliminary data.</text>
</comment>
<dbReference type="RefSeq" id="WP_167350884.1">
    <property type="nucleotide sequence ID" value="NZ_BCNV01000001.1"/>
</dbReference>
<dbReference type="EMBL" id="BCNV01000001">
    <property type="protein sequence ID" value="GAS82437.1"/>
    <property type="molecule type" value="Genomic_DNA"/>
</dbReference>
<organism evidence="1 2">
    <name type="scientific">Paenibacillus amylolyticus</name>
    <dbReference type="NCBI Taxonomy" id="1451"/>
    <lineage>
        <taxon>Bacteria</taxon>
        <taxon>Bacillati</taxon>
        <taxon>Bacillota</taxon>
        <taxon>Bacilli</taxon>
        <taxon>Bacillales</taxon>
        <taxon>Paenibacillaceae</taxon>
        <taxon>Paenibacillus</taxon>
    </lineage>
</organism>
<reference evidence="1 2" key="1">
    <citation type="journal article" date="2016" name="Genome Announc.">
        <title>Draft Genome Sequence of Paenibacillus amylolyticus Heshi-A3, Isolated from Fermented Rice Bran in a Japanese Fermented Seafood Dish.</title>
        <authorList>
            <person name="Akuzawa S."/>
            <person name="Nagaoka J."/>
            <person name="Kanekatsu M."/>
            <person name="Kubota E."/>
            <person name="Ohtake R."/>
            <person name="Suzuki T."/>
            <person name="Kanesaki Y."/>
        </authorList>
    </citation>
    <scope>NUCLEOTIDE SEQUENCE [LARGE SCALE GENOMIC DNA]</scope>
    <source>
        <strain evidence="1 2">Heshi-A3</strain>
    </source>
</reference>
<name>A0A100VM76_PAEAM</name>
<accession>A0A100VM76</accession>
<dbReference type="Proteomes" id="UP000069697">
    <property type="component" value="Unassembled WGS sequence"/>
</dbReference>
<dbReference type="AlphaFoldDB" id="A0A100VM76"/>
<gene>
    <name evidence="1" type="ORF">PAHA3_2511</name>
</gene>
<evidence type="ECO:0000313" key="1">
    <source>
        <dbReference type="EMBL" id="GAS82437.1"/>
    </source>
</evidence>
<protein>
    <submittedName>
        <fullName evidence="1">Uncharacterized protein</fullName>
    </submittedName>
</protein>
<proteinExistence type="predicted"/>
<evidence type="ECO:0000313" key="2">
    <source>
        <dbReference type="Proteomes" id="UP000069697"/>
    </source>
</evidence>
<sequence length="46" mass="5167">MYKTCGGATVKYQFIGAMMMLGPCPECNPNAKKKPQEGNRPYENIR</sequence>
<reference evidence="2" key="2">
    <citation type="submission" date="2016-01" db="EMBL/GenBank/DDBJ databases">
        <title>Draft Genome Sequence of Paenibacillus amylolyticus Heshi-A3 that Was Isolated from Fermented Rice Bran with Aging Salted Mackerel, Which Was Named Heshiko as Traditional Fermented Seafood in Japan.</title>
        <authorList>
            <person name="Akuzawa S."/>
            <person name="Nakagawa J."/>
            <person name="Kanekatsu T."/>
            <person name="Kubota E."/>
            <person name="Ohtake R."/>
            <person name="Suzuki T."/>
            <person name="Kanesaki Y."/>
        </authorList>
    </citation>
    <scope>NUCLEOTIDE SEQUENCE [LARGE SCALE GENOMIC DNA]</scope>
    <source>
        <strain evidence="2">Heshi-A3</strain>
    </source>
</reference>